<evidence type="ECO:0000313" key="3">
    <source>
        <dbReference type="EMBL" id="NKY56982.1"/>
    </source>
</evidence>
<sequence>MSSEQYAVRPQSESAGREQDRPVRSAAQRAIDERAAAWLAAHPDRDERIQARREADAADLAMSARLDAMLEGRADEEYVVSAAAERSPIPGHAFAGLVSGRDRDGWER</sequence>
<dbReference type="EMBL" id="JAAXOT010000005">
    <property type="protein sequence ID" value="NKY56976.1"/>
    <property type="molecule type" value="Genomic_DNA"/>
</dbReference>
<name>A0A846YBH8_9NOCA</name>
<proteinExistence type="predicted"/>
<keyword evidence="4" id="KW-1185">Reference proteome</keyword>
<protein>
    <submittedName>
        <fullName evidence="2">Uncharacterized protein</fullName>
    </submittedName>
</protein>
<accession>A0A846YBH8</accession>
<feature type="region of interest" description="Disordered" evidence="1">
    <location>
        <begin position="1"/>
        <end position="29"/>
    </location>
</feature>
<organism evidence="2 4">
    <name type="scientific">Nocardia flavorosea</name>
    <dbReference type="NCBI Taxonomy" id="53429"/>
    <lineage>
        <taxon>Bacteria</taxon>
        <taxon>Bacillati</taxon>
        <taxon>Actinomycetota</taxon>
        <taxon>Actinomycetes</taxon>
        <taxon>Mycobacteriales</taxon>
        <taxon>Nocardiaceae</taxon>
        <taxon>Nocardia</taxon>
    </lineage>
</organism>
<dbReference type="RefSeq" id="WP_062980376.1">
    <property type="nucleotide sequence ID" value="NZ_JAAXOT010000005.1"/>
</dbReference>
<evidence type="ECO:0000313" key="2">
    <source>
        <dbReference type="EMBL" id="NKY56976.1"/>
    </source>
</evidence>
<comment type="caution">
    <text evidence="2">The sequence shown here is derived from an EMBL/GenBank/DDBJ whole genome shotgun (WGS) entry which is preliminary data.</text>
</comment>
<gene>
    <name evidence="2" type="ORF">HGA15_12585</name>
    <name evidence="3" type="ORF">HGA15_12615</name>
</gene>
<evidence type="ECO:0000313" key="4">
    <source>
        <dbReference type="Proteomes" id="UP000570678"/>
    </source>
</evidence>
<dbReference type="EMBL" id="JAAXOT010000005">
    <property type="protein sequence ID" value="NKY56982.1"/>
    <property type="molecule type" value="Genomic_DNA"/>
</dbReference>
<dbReference type="AlphaFoldDB" id="A0A846YBH8"/>
<evidence type="ECO:0000256" key="1">
    <source>
        <dbReference type="SAM" id="MobiDB-lite"/>
    </source>
</evidence>
<dbReference type="Proteomes" id="UP000570678">
    <property type="component" value="Unassembled WGS sequence"/>
</dbReference>
<reference evidence="2 4" key="1">
    <citation type="submission" date="2020-04" db="EMBL/GenBank/DDBJ databases">
        <title>MicrobeNet Type strains.</title>
        <authorList>
            <person name="Nicholson A.C."/>
        </authorList>
    </citation>
    <scope>NUCLEOTIDE SEQUENCE [LARGE SCALE GENOMIC DNA]</scope>
    <source>
        <strain evidence="2 4">JCM 3332</strain>
    </source>
</reference>